<organism evidence="2">
    <name type="scientific">uncultured Gemmatimonadaceae bacterium</name>
    <dbReference type="NCBI Taxonomy" id="246130"/>
    <lineage>
        <taxon>Bacteria</taxon>
        <taxon>Pseudomonadati</taxon>
        <taxon>Gemmatimonadota</taxon>
        <taxon>Gemmatimonadia</taxon>
        <taxon>Gemmatimonadales</taxon>
        <taxon>Gemmatimonadaceae</taxon>
        <taxon>environmental samples</taxon>
    </lineage>
</organism>
<evidence type="ECO:0000313" key="2">
    <source>
        <dbReference type="EMBL" id="CAA9294709.1"/>
    </source>
</evidence>
<feature type="region of interest" description="Disordered" evidence="1">
    <location>
        <begin position="20"/>
        <end position="56"/>
    </location>
</feature>
<accession>A0A6J4K3C9</accession>
<protein>
    <submittedName>
        <fullName evidence="2">Uncharacterized protein</fullName>
    </submittedName>
</protein>
<feature type="compositionally biased region" description="Basic residues" evidence="1">
    <location>
        <begin position="27"/>
        <end position="43"/>
    </location>
</feature>
<dbReference type="EMBL" id="CADCTU010000090">
    <property type="protein sequence ID" value="CAA9294709.1"/>
    <property type="molecule type" value="Genomic_DNA"/>
</dbReference>
<gene>
    <name evidence="2" type="ORF">AVDCRST_MAG11-388</name>
</gene>
<reference evidence="2" key="1">
    <citation type="submission" date="2020-02" db="EMBL/GenBank/DDBJ databases">
        <authorList>
            <person name="Meier V. D."/>
        </authorList>
    </citation>
    <scope>NUCLEOTIDE SEQUENCE</scope>
    <source>
        <strain evidence="2">AVDCRST_MAG11</strain>
    </source>
</reference>
<evidence type="ECO:0000256" key="1">
    <source>
        <dbReference type="SAM" id="MobiDB-lite"/>
    </source>
</evidence>
<feature type="compositionally biased region" description="Low complexity" evidence="1">
    <location>
        <begin position="44"/>
        <end position="56"/>
    </location>
</feature>
<feature type="non-terminal residue" evidence="2">
    <location>
        <position position="56"/>
    </location>
</feature>
<dbReference type="AlphaFoldDB" id="A0A6J4K3C9"/>
<name>A0A6J4K3C9_9BACT</name>
<feature type="non-terminal residue" evidence="2">
    <location>
        <position position="1"/>
    </location>
</feature>
<sequence>GRPCCSAASTLRQVAREVAQRFDRGARGARRGAPRRSAGRTHRSTSSSGGRPPCGV</sequence>
<proteinExistence type="predicted"/>